<keyword evidence="2" id="KW-1185">Reference proteome</keyword>
<sequence length="378" mass="44191">MKEFDYIFAGAGCAGLSMIYHVLNSPLKDKRILLIDPHFGEIPNKTWCYWAKEALPIHPEKSLNQHWSKFSLGTKNQNRTYEFDQLKYWHINSKEFYEFILPQINSSDSIEIVQDSVVEIYENDSEAFVRTKSESFSSKYVFDSRLSEKNNQNSNSLKQVFAGWRVEFDSPVFDPTTFSLMEVDDSSSKDFSFFYVLPHSDRSALIEFTKYDTDRTSLKELKGAIKDYISDKFGDIEYKITFEEDGIIPMSTLHNSIHSERLIPIGTRAGWTKPSTGYTFFTIQKNCEILLEKLQNGEPLSLTPKESRFKFYDNILLNIAHNWPSQLKTVFLNLFHQNPPDQVFRFLGEQTSLREEFQILRRLRFGIFIKSLITYGKY</sequence>
<dbReference type="RefSeq" id="WP_290000252.1">
    <property type="nucleotide sequence ID" value="NZ_JAUEPH010000004.1"/>
</dbReference>
<dbReference type="Gene3D" id="3.50.50.60">
    <property type="entry name" value="FAD/NAD(P)-binding domain"/>
    <property type="match status" value="1"/>
</dbReference>
<dbReference type="Proteomes" id="UP001171916">
    <property type="component" value="Unassembled WGS sequence"/>
</dbReference>
<gene>
    <name evidence="1" type="ORF">QVH07_10640</name>
</gene>
<evidence type="ECO:0000313" key="1">
    <source>
        <dbReference type="EMBL" id="MDN3204609.1"/>
    </source>
</evidence>
<dbReference type="Pfam" id="PF05834">
    <property type="entry name" value="Lycopene_cycl"/>
    <property type="match status" value="1"/>
</dbReference>
<evidence type="ECO:0000313" key="2">
    <source>
        <dbReference type="Proteomes" id="UP001171916"/>
    </source>
</evidence>
<dbReference type="EMBL" id="JAUEPH010000004">
    <property type="protein sequence ID" value="MDN3204609.1"/>
    <property type="molecule type" value="Genomic_DNA"/>
</dbReference>
<dbReference type="InterPro" id="IPR036188">
    <property type="entry name" value="FAD/NAD-bd_sf"/>
</dbReference>
<dbReference type="SUPFAM" id="SSF51905">
    <property type="entry name" value="FAD/NAD(P)-binding domain"/>
    <property type="match status" value="1"/>
</dbReference>
<protein>
    <submittedName>
        <fullName evidence="1">Lycopene cyclase family protein</fullName>
    </submittedName>
</protein>
<proteinExistence type="predicted"/>
<reference evidence="1" key="1">
    <citation type="submission" date="2023-06" db="EMBL/GenBank/DDBJ databases">
        <title>Robiginitalea aurantiacus sp. nov. and Algoriphagus sediminis sp. nov., isolated from coastal sediment.</title>
        <authorList>
            <person name="Zhou Z.Y."/>
            <person name="An J."/>
            <person name="Jia Y.W."/>
            <person name="Du Z.J."/>
        </authorList>
    </citation>
    <scope>NUCLEOTIDE SEQUENCE</scope>
    <source>
        <strain evidence="1">C2-7</strain>
    </source>
</reference>
<accession>A0ABT7YDK6</accession>
<name>A0ABT7YDK6_9BACT</name>
<organism evidence="1 2">
    <name type="scientific">Algoriphagus sediminis</name>
    <dbReference type="NCBI Taxonomy" id="3057113"/>
    <lineage>
        <taxon>Bacteria</taxon>
        <taxon>Pseudomonadati</taxon>
        <taxon>Bacteroidota</taxon>
        <taxon>Cytophagia</taxon>
        <taxon>Cytophagales</taxon>
        <taxon>Cyclobacteriaceae</taxon>
        <taxon>Algoriphagus</taxon>
    </lineage>
</organism>
<comment type="caution">
    <text evidence="1">The sequence shown here is derived from an EMBL/GenBank/DDBJ whole genome shotgun (WGS) entry which is preliminary data.</text>
</comment>